<keyword evidence="1" id="KW-1133">Transmembrane helix</keyword>
<keyword evidence="1" id="KW-0472">Membrane</keyword>
<dbReference type="AlphaFoldDB" id="A0A378FNQ3"/>
<proteinExistence type="predicted"/>
<evidence type="ECO:0000313" key="3">
    <source>
        <dbReference type="Proteomes" id="UP000255167"/>
    </source>
</evidence>
<name>A0A378FNQ3_KLEPN</name>
<evidence type="ECO:0000256" key="1">
    <source>
        <dbReference type="SAM" id="Phobius"/>
    </source>
</evidence>
<keyword evidence="1" id="KW-0812">Transmembrane</keyword>
<dbReference type="Proteomes" id="UP000255167">
    <property type="component" value="Unassembled WGS sequence"/>
</dbReference>
<protein>
    <submittedName>
        <fullName evidence="2">Uncharacterized protein</fullName>
    </submittedName>
</protein>
<feature type="transmembrane region" description="Helical" evidence="1">
    <location>
        <begin position="59"/>
        <end position="80"/>
    </location>
</feature>
<accession>A0A378FNQ3</accession>
<dbReference type="EMBL" id="UGNC01000005">
    <property type="protein sequence ID" value="STW46842.1"/>
    <property type="molecule type" value="Genomic_DNA"/>
</dbReference>
<organism evidence="2 3">
    <name type="scientific">Klebsiella pneumoniae</name>
    <dbReference type="NCBI Taxonomy" id="573"/>
    <lineage>
        <taxon>Bacteria</taxon>
        <taxon>Pseudomonadati</taxon>
        <taxon>Pseudomonadota</taxon>
        <taxon>Gammaproteobacteria</taxon>
        <taxon>Enterobacterales</taxon>
        <taxon>Enterobacteriaceae</taxon>
        <taxon>Klebsiella/Raoultella group</taxon>
        <taxon>Klebsiella</taxon>
        <taxon>Klebsiella pneumoniae complex</taxon>
    </lineage>
</organism>
<evidence type="ECO:0000313" key="2">
    <source>
        <dbReference type="EMBL" id="STW46842.1"/>
    </source>
</evidence>
<gene>
    <name evidence="2" type="ORF">NCTC9617_03372</name>
</gene>
<reference evidence="2 3" key="1">
    <citation type="submission" date="2018-06" db="EMBL/GenBank/DDBJ databases">
        <authorList>
            <consortium name="Pathogen Informatics"/>
            <person name="Doyle S."/>
        </authorList>
    </citation>
    <scope>NUCLEOTIDE SEQUENCE [LARGE SCALE GENOMIC DNA]</scope>
    <source>
        <strain evidence="2 3">NCTC9617</strain>
    </source>
</reference>
<sequence>MYCRFINAQPSSAVTERARFAIVAIVVGLSVRSFSQGITNRMSAPGKAARMRAMNERRLFSKAVAPPVILWSFVPVRMIIVSSASSVNAAANAAASIESQLARLEPEAPNLWTRTPAPVARQLSPHNDTVPDTTSTLITLEAVYSSRWVNINKLQPATLYVERRPFPSVPVISNNTVSCTDKSKAAG</sequence>